<organism evidence="1 2">
    <name type="scientific">Kitasatospora phosalacinea</name>
    <dbReference type="NCBI Taxonomy" id="2065"/>
    <lineage>
        <taxon>Bacteria</taxon>
        <taxon>Bacillati</taxon>
        <taxon>Actinomycetota</taxon>
        <taxon>Actinomycetes</taxon>
        <taxon>Kitasatosporales</taxon>
        <taxon>Streptomycetaceae</taxon>
        <taxon>Kitasatospora</taxon>
    </lineage>
</organism>
<sequence length="72" mass="7604">MVVEWSEPTGVGGQASTGLLLGVVATQAQQLQRQERAQSGQGAQVRGAAWATVFLFIAISCRGVRTAPDSFR</sequence>
<accession>A0A9W6QAW1</accession>
<dbReference type="EMBL" id="BSSA01000013">
    <property type="protein sequence ID" value="GLW71668.1"/>
    <property type="molecule type" value="Genomic_DNA"/>
</dbReference>
<comment type="caution">
    <text evidence="1">The sequence shown here is derived from an EMBL/GenBank/DDBJ whole genome shotgun (WGS) entry which is preliminary data.</text>
</comment>
<proteinExistence type="predicted"/>
<dbReference type="Proteomes" id="UP001165041">
    <property type="component" value="Unassembled WGS sequence"/>
</dbReference>
<name>A0A9W6QAW1_9ACTN</name>
<reference evidence="1" key="1">
    <citation type="submission" date="2023-02" db="EMBL/GenBank/DDBJ databases">
        <title>Kitasatospora phosalacinea NBRC 14627.</title>
        <authorList>
            <person name="Ichikawa N."/>
            <person name="Sato H."/>
            <person name="Tonouchi N."/>
        </authorList>
    </citation>
    <scope>NUCLEOTIDE SEQUENCE</scope>
    <source>
        <strain evidence="1">NBRC 14627</strain>
    </source>
</reference>
<evidence type="ECO:0000313" key="1">
    <source>
        <dbReference type="EMBL" id="GLW71668.1"/>
    </source>
</evidence>
<gene>
    <name evidence="1" type="ORF">Kpho02_39670</name>
</gene>
<evidence type="ECO:0000313" key="2">
    <source>
        <dbReference type="Proteomes" id="UP001165041"/>
    </source>
</evidence>
<dbReference type="AlphaFoldDB" id="A0A9W6QAW1"/>
<protein>
    <submittedName>
        <fullName evidence="1">Uncharacterized protein</fullName>
    </submittedName>
</protein>